<dbReference type="InterPro" id="IPR046249">
    <property type="entry name" value="DUF6282"/>
</dbReference>
<accession>A0A381XW07</accession>
<dbReference type="Pfam" id="PF19799">
    <property type="entry name" value="DUF6282"/>
    <property type="match status" value="1"/>
</dbReference>
<feature type="non-terminal residue" evidence="1">
    <location>
        <position position="154"/>
    </location>
</feature>
<evidence type="ECO:0000313" key="1">
    <source>
        <dbReference type="EMBL" id="SVA68672.1"/>
    </source>
</evidence>
<dbReference type="AlphaFoldDB" id="A0A381XW07"/>
<reference evidence="1" key="1">
    <citation type="submission" date="2018-05" db="EMBL/GenBank/DDBJ databases">
        <authorList>
            <person name="Lanie J.A."/>
            <person name="Ng W.-L."/>
            <person name="Kazmierczak K.M."/>
            <person name="Andrzejewski T.M."/>
            <person name="Davidsen T.M."/>
            <person name="Wayne K.J."/>
            <person name="Tettelin H."/>
            <person name="Glass J.I."/>
            <person name="Rusch D."/>
            <person name="Podicherti R."/>
            <person name="Tsui H.-C.T."/>
            <person name="Winkler M.E."/>
        </authorList>
    </citation>
    <scope>NUCLEOTIDE SEQUENCE</scope>
</reference>
<proteinExistence type="predicted"/>
<protein>
    <recommendedName>
        <fullName evidence="2">Polymerase/histidinol phosphatase N-terminal domain-containing protein</fullName>
    </recommendedName>
</protein>
<sequence length="154" mass="16487">MRHGSRFLASALMLPLLAIPGEAKSQSYPIAGMIDLHVHAAPDSRAPRSINVLDAARLARTRGMRALLIKNHYTETASQAYLAEDEISGIEVYGGIVLNRTVGGLNPVAVENMTRITGGHGKVVWLPTFDSQHNAPDTDNVPIALGGVLLPEMV</sequence>
<dbReference type="EMBL" id="UINC01016505">
    <property type="protein sequence ID" value="SVA68672.1"/>
    <property type="molecule type" value="Genomic_DNA"/>
</dbReference>
<name>A0A381XW07_9ZZZZ</name>
<evidence type="ECO:0008006" key="2">
    <source>
        <dbReference type="Google" id="ProtNLM"/>
    </source>
</evidence>
<gene>
    <name evidence="1" type="ORF">METZ01_LOCUS121526</name>
</gene>
<organism evidence="1">
    <name type="scientific">marine metagenome</name>
    <dbReference type="NCBI Taxonomy" id="408172"/>
    <lineage>
        <taxon>unclassified sequences</taxon>
        <taxon>metagenomes</taxon>
        <taxon>ecological metagenomes</taxon>
    </lineage>
</organism>